<proteinExistence type="predicted"/>
<dbReference type="EMBL" id="JAELYA010000001">
    <property type="protein sequence ID" value="MBO3273628.1"/>
    <property type="molecule type" value="Genomic_DNA"/>
</dbReference>
<keyword evidence="3" id="KW-1185">Reference proteome</keyword>
<keyword evidence="1" id="KW-0732">Signal</keyword>
<evidence type="ECO:0000313" key="2">
    <source>
        <dbReference type="EMBL" id="MBO3273628.1"/>
    </source>
</evidence>
<name>A0ABS3TKC7_9PSED</name>
<feature type="chain" id="PRO_5045677756" evidence="1">
    <location>
        <begin position="29"/>
        <end position="279"/>
    </location>
</feature>
<accession>A0ABS3TKC7</accession>
<feature type="signal peptide" evidence="1">
    <location>
        <begin position="1"/>
        <end position="28"/>
    </location>
</feature>
<organism evidence="2 3">
    <name type="scientific">Pseudomonas schmalbachii</name>
    <dbReference type="NCBI Taxonomy" id="2816993"/>
    <lineage>
        <taxon>Bacteria</taxon>
        <taxon>Pseudomonadati</taxon>
        <taxon>Pseudomonadota</taxon>
        <taxon>Gammaproteobacteria</taxon>
        <taxon>Pseudomonadales</taxon>
        <taxon>Pseudomonadaceae</taxon>
        <taxon>Pseudomonas</taxon>
    </lineage>
</organism>
<evidence type="ECO:0000256" key="1">
    <source>
        <dbReference type="SAM" id="SignalP"/>
    </source>
</evidence>
<sequence length="279" mass="29827">MTSNITGTLQTLAALAIAISLTAAPVSADDKQIKDFFAAQGCAIGPSTIAAAVANDIELSAIETYAATVRNDPKTVKTGDWLVLSPEACEIRPPVVTSEIRVSDPEVIQNLSAADAYAKDGDIGCFLDGPGLIKTLETSRGWNNDKAHLEYLRFLSASIVSGELSFYSPDLLYVPPGFIVTSGRCAETPQLPDIKRSHDLLIRHFDVLIRADAAGEAICRVGGTPSWKFHEVAEQVIGSKAPNAFLGFEIGIIARGAGWYDGTTPTNKGRPRPPLCHYE</sequence>
<dbReference type="Proteomes" id="UP000669060">
    <property type="component" value="Unassembled WGS sequence"/>
</dbReference>
<gene>
    <name evidence="2" type="ORF">JFY56_00125</name>
</gene>
<dbReference type="RefSeq" id="WP_208311463.1">
    <property type="nucleotide sequence ID" value="NZ_JAELYA010000001.1"/>
</dbReference>
<evidence type="ECO:0000313" key="3">
    <source>
        <dbReference type="Proteomes" id="UP000669060"/>
    </source>
</evidence>
<reference evidence="2 3" key="1">
    <citation type="submission" date="2020-12" db="EMBL/GenBank/DDBJ databases">
        <title>Pseudomonas schmalbachii sp. nov. isolated from millipede gut.</title>
        <authorList>
            <person name="Shelomi M."/>
        </authorList>
    </citation>
    <scope>NUCLEOTIDE SEQUENCE [LARGE SCALE GENOMIC DNA]</scope>
    <source>
        <strain evidence="2 3">Milli4</strain>
    </source>
</reference>
<protein>
    <submittedName>
        <fullName evidence="2">Uncharacterized protein</fullName>
    </submittedName>
</protein>
<comment type="caution">
    <text evidence="2">The sequence shown here is derived from an EMBL/GenBank/DDBJ whole genome shotgun (WGS) entry which is preliminary data.</text>
</comment>